<comment type="caution">
    <text evidence="1">The sequence shown here is derived from an EMBL/GenBank/DDBJ whole genome shotgun (WGS) entry which is preliminary data.</text>
</comment>
<dbReference type="OrthoDB" id="4369547at2759"/>
<sequence length="93" mass="10295">MTSRQVNDELMSRRVCQITIPSGQGKTRNGCTLNRACVGPAKLRSAEIAKNRISGRNAKSLWLARLGWLNLPGNPERPVFTAIIGLWRVIIPV</sequence>
<dbReference type="EMBL" id="JAPQKQ010000005">
    <property type="protein sequence ID" value="KAJ5195924.1"/>
    <property type="molecule type" value="Genomic_DNA"/>
</dbReference>
<gene>
    <name evidence="1" type="ORF">N7449_006403</name>
</gene>
<name>A0A9W9MBP1_9EURO</name>
<reference evidence="1" key="2">
    <citation type="journal article" date="2023" name="IMA Fungus">
        <title>Comparative genomic study of the Penicillium genus elucidates a diverse pangenome and 15 lateral gene transfer events.</title>
        <authorList>
            <person name="Petersen C."/>
            <person name="Sorensen T."/>
            <person name="Nielsen M.R."/>
            <person name="Sondergaard T.E."/>
            <person name="Sorensen J.L."/>
            <person name="Fitzpatrick D.A."/>
            <person name="Frisvad J.C."/>
            <person name="Nielsen K.L."/>
        </authorList>
    </citation>
    <scope>NUCLEOTIDE SEQUENCE</scope>
    <source>
        <strain evidence="1">IBT 20477</strain>
    </source>
</reference>
<keyword evidence="2" id="KW-1185">Reference proteome</keyword>
<accession>A0A9W9MBP1</accession>
<dbReference type="Proteomes" id="UP001150942">
    <property type="component" value="Unassembled WGS sequence"/>
</dbReference>
<organism evidence="1 2">
    <name type="scientific">Penicillium cf. viridicatum</name>
    <dbReference type="NCBI Taxonomy" id="2972119"/>
    <lineage>
        <taxon>Eukaryota</taxon>
        <taxon>Fungi</taxon>
        <taxon>Dikarya</taxon>
        <taxon>Ascomycota</taxon>
        <taxon>Pezizomycotina</taxon>
        <taxon>Eurotiomycetes</taxon>
        <taxon>Eurotiomycetidae</taxon>
        <taxon>Eurotiales</taxon>
        <taxon>Aspergillaceae</taxon>
        <taxon>Penicillium</taxon>
    </lineage>
</organism>
<protein>
    <submittedName>
        <fullName evidence="1">Uncharacterized protein</fullName>
    </submittedName>
</protein>
<evidence type="ECO:0000313" key="1">
    <source>
        <dbReference type="EMBL" id="KAJ5195924.1"/>
    </source>
</evidence>
<proteinExistence type="predicted"/>
<evidence type="ECO:0000313" key="2">
    <source>
        <dbReference type="Proteomes" id="UP001150942"/>
    </source>
</evidence>
<reference evidence="1" key="1">
    <citation type="submission" date="2022-11" db="EMBL/GenBank/DDBJ databases">
        <authorList>
            <person name="Petersen C."/>
        </authorList>
    </citation>
    <scope>NUCLEOTIDE SEQUENCE</scope>
    <source>
        <strain evidence="1">IBT 20477</strain>
    </source>
</reference>
<dbReference type="AlphaFoldDB" id="A0A9W9MBP1"/>